<name>A0AAD4DJ33_9FUNG</name>
<dbReference type="InterPro" id="IPR001806">
    <property type="entry name" value="Small_GTPase"/>
</dbReference>
<protein>
    <submittedName>
        <fullName evidence="6">GTP-binding nuclear protein gsp1/Ran</fullName>
    </submittedName>
</protein>
<dbReference type="AlphaFoldDB" id="A0AAD4DJ33"/>
<evidence type="ECO:0000256" key="1">
    <source>
        <dbReference type="ARBA" id="ARBA00022448"/>
    </source>
</evidence>
<dbReference type="GO" id="GO:0005737">
    <property type="term" value="C:cytoplasm"/>
    <property type="evidence" value="ECO:0007669"/>
    <property type="project" value="TreeGrafter"/>
</dbReference>
<dbReference type="PANTHER" id="PTHR24071:SF0">
    <property type="entry name" value="GTP-BINDING NUCLEAR PROTEIN RAN"/>
    <property type="match status" value="1"/>
</dbReference>
<dbReference type="Pfam" id="PF00071">
    <property type="entry name" value="Ras"/>
    <property type="match status" value="1"/>
</dbReference>
<evidence type="ECO:0000256" key="4">
    <source>
        <dbReference type="ARBA" id="ARBA00023134"/>
    </source>
</evidence>
<feature type="signal peptide" evidence="5">
    <location>
        <begin position="1"/>
        <end position="28"/>
    </location>
</feature>
<dbReference type="EMBL" id="JAAAIL010000122">
    <property type="protein sequence ID" value="KAG0279476.1"/>
    <property type="molecule type" value="Genomic_DNA"/>
</dbReference>
<comment type="caution">
    <text evidence="6">The sequence shown here is derived from an EMBL/GenBank/DDBJ whole genome shotgun (WGS) entry which is preliminary data.</text>
</comment>
<dbReference type="InterPro" id="IPR002041">
    <property type="entry name" value="Ran_GTPase"/>
</dbReference>
<evidence type="ECO:0000256" key="2">
    <source>
        <dbReference type="ARBA" id="ARBA00022741"/>
    </source>
</evidence>
<keyword evidence="7" id="KW-1185">Reference proteome</keyword>
<dbReference type="InterPro" id="IPR027417">
    <property type="entry name" value="P-loop_NTPase"/>
</dbReference>
<dbReference type="SMART" id="SM00176">
    <property type="entry name" value="RAN"/>
    <property type="match status" value="1"/>
</dbReference>
<organism evidence="6 7">
    <name type="scientific">Linnemannia exigua</name>
    <dbReference type="NCBI Taxonomy" id="604196"/>
    <lineage>
        <taxon>Eukaryota</taxon>
        <taxon>Fungi</taxon>
        <taxon>Fungi incertae sedis</taxon>
        <taxon>Mucoromycota</taxon>
        <taxon>Mortierellomycotina</taxon>
        <taxon>Mortierellomycetes</taxon>
        <taxon>Mortierellales</taxon>
        <taxon>Mortierellaceae</taxon>
        <taxon>Linnemannia</taxon>
    </lineage>
</organism>
<proteinExistence type="predicted"/>
<dbReference type="GO" id="GO:0006606">
    <property type="term" value="P:protein import into nucleus"/>
    <property type="evidence" value="ECO:0007669"/>
    <property type="project" value="TreeGrafter"/>
</dbReference>
<dbReference type="GO" id="GO:0005634">
    <property type="term" value="C:nucleus"/>
    <property type="evidence" value="ECO:0007669"/>
    <property type="project" value="TreeGrafter"/>
</dbReference>
<dbReference type="PRINTS" id="PR00627">
    <property type="entry name" value="GTPRANTC4"/>
</dbReference>
<sequence>MRSTLENKFLAFAILSVLWLFLTSSVAAQSPNCYNCIQNNIPKVQNCTSLTPKQYVTLEKVMYGVKLYNTSSQYVLADPAGHSCLVSLMWDIVHYKAQLWSQCLHPVVACSWNEMMLYMGLIPRIASVYGAQNVPVDVKERKVKAKQVDFHRKKHIQYFEISAKSNYNYEKPFLWLARKLVGQEDLVFVAMPALVPIEIPLDPALIEKYERELAEAATRPLPDEDDENDL</sequence>
<keyword evidence="4" id="KW-0342">GTP-binding</keyword>
<dbReference type="GO" id="GO:0000054">
    <property type="term" value="P:ribosomal subunit export from nucleus"/>
    <property type="evidence" value="ECO:0007669"/>
    <property type="project" value="TreeGrafter"/>
</dbReference>
<dbReference type="Gene3D" id="3.40.50.300">
    <property type="entry name" value="P-loop containing nucleotide triphosphate hydrolases"/>
    <property type="match status" value="1"/>
</dbReference>
<keyword evidence="2" id="KW-0547">Nucleotide-binding</keyword>
<keyword evidence="1" id="KW-0813">Transport</keyword>
<evidence type="ECO:0000313" key="7">
    <source>
        <dbReference type="Proteomes" id="UP001194580"/>
    </source>
</evidence>
<evidence type="ECO:0000313" key="6">
    <source>
        <dbReference type="EMBL" id="KAG0279476.1"/>
    </source>
</evidence>
<evidence type="ECO:0000256" key="3">
    <source>
        <dbReference type="ARBA" id="ARBA00022927"/>
    </source>
</evidence>
<dbReference type="GO" id="GO:0005525">
    <property type="term" value="F:GTP binding"/>
    <property type="evidence" value="ECO:0007669"/>
    <property type="project" value="UniProtKB-KW"/>
</dbReference>
<keyword evidence="5" id="KW-0732">Signal</keyword>
<reference evidence="6" key="1">
    <citation type="journal article" date="2020" name="Fungal Divers.">
        <title>Resolving the Mortierellaceae phylogeny through synthesis of multi-gene phylogenetics and phylogenomics.</title>
        <authorList>
            <person name="Vandepol N."/>
            <person name="Liber J."/>
            <person name="Desiro A."/>
            <person name="Na H."/>
            <person name="Kennedy M."/>
            <person name="Barry K."/>
            <person name="Grigoriev I.V."/>
            <person name="Miller A.N."/>
            <person name="O'Donnell K."/>
            <person name="Stajich J.E."/>
            <person name="Bonito G."/>
        </authorList>
    </citation>
    <scope>NUCLEOTIDE SEQUENCE</scope>
    <source>
        <strain evidence="6">NRRL 28262</strain>
    </source>
</reference>
<feature type="chain" id="PRO_5042223369" evidence="5">
    <location>
        <begin position="29"/>
        <end position="230"/>
    </location>
</feature>
<evidence type="ECO:0000256" key="5">
    <source>
        <dbReference type="SAM" id="SignalP"/>
    </source>
</evidence>
<dbReference type="SUPFAM" id="SSF52540">
    <property type="entry name" value="P-loop containing nucleoside triphosphate hydrolases"/>
    <property type="match status" value="1"/>
</dbReference>
<accession>A0AAD4DJ33</accession>
<keyword evidence="3" id="KW-0653">Protein transport</keyword>
<dbReference type="GO" id="GO:0003924">
    <property type="term" value="F:GTPase activity"/>
    <property type="evidence" value="ECO:0007669"/>
    <property type="project" value="InterPro"/>
</dbReference>
<dbReference type="Proteomes" id="UP001194580">
    <property type="component" value="Unassembled WGS sequence"/>
</dbReference>
<gene>
    <name evidence="6" type="primary">GSP1_1</name>
    <name evidence="6" type="ORF">BGZ95_001122</name>
</gene>
<dbReference type="PANTHER" id="PTHR24071">
    <property type="entry name" value="RAN GTPASE"/>
    <property type="match status" value="1"/>
</dbReference>